<dbReference type="AlphaFoldDB" id="A0ABD1L115"/>
<organism evidence="1 2">
    <name type="scientific">Flemingia macrophylla</name>
    <dbReference type="NCBI Taxonomy" id="520843"/>
    <lineage>
        <taxon>Eukaryota</taxon>
        <taxon>Viridiplantae</taxon>
        <taxon>Streptophyta</taxon>
        <taxon>Embryophyta</taxon>
        <taxon>Tracheophyta</taxon>
        <taxon>Spermatophyta</taxon>
        <taxon>Magnoliopsida</taxon>
        <taxon>eudicotyledons</taxon>
        <taxon>Gunneridae</taxon>
        <taxon>Pentapetalae</taxon>
        <taxon>rosids</taxon>
        <taxon>fabids</taxon>
        <taxon>Fabales</taxon>
        <taxon>Fabaceae</taxon>
        <taxon>Papilionoideae</taxon>
        <taxon>50 kb inversion clade</taxon>
        <taxon>NPAAA clade</taxon>
        <taxon>indigoferoid/millettioid clade</taxon>
        <taxon>Phaseoleae</taxon>
        <taxon>Flemingia</taxon>
    </lineage>
</organism>
<protein>
    <submittedName>
        <fullName evidence="1">Uncharacterized protein</fullName>
    </submittedName>
</protein>
<sequence length="78" mass="9057">MGNCLRHESRISDDGDEWEDFPAGRRVVKIKMTKKQLKELVGKMEVKELSSVEQVLAHFINHSPQHPWRPALHTIPED</sequence>
<comment type="caution">
    <text evidence="1">The sequence shown here is derived from an EMBL/GenBank/DDBJ whole genome shotgun (WGS) entry which is preliminary data.</text>
</comment>
<name>A0ABD1L115_9FABA</name>
<accession>A0ABD1L115</accession>
<keyword evidence="2" id="KW-1185">Reference proteome</keyword>
<dbReference type="Proteomes" id="UP001603857">
    <property type="component" value="Unassembled WGS sequence"/>
</dbReference>
<evidence type="ECO:0000313" key="2">
    <source>
        <dbReference type="Proteomes" id="UP001603857"/>
    </source>
</evidence>
<reference evidence="1 2" key="1">
    <citation type="submission" date="2024-08" db="EMBL/GenBank/DDBJ databases">
        <title>Insights into the chromosomal genome structure of Flemingia macrophylla.</title>
        <authorList>
            <person name="Ding Y."/>
            <person name="Zhao Y."/>
            <person name="Bi W."/>
            <person name="Wu M."/>
            <person name="Zhao G."/>
            <person name="Gong Y."/>
            <person name="Li W."/>
            <person name="Zhang P."/>
        </authorList>
    </citation>
    <scope>NUCLEOTIDE SEQUENCE [LARGE SCALE GENOMIC DNA]</scope>
    <source>
        <strain evidence="1">DYQJB</strain>
        <tissue evidence="1">Leaf</tissue>
    </source>
</reference>
<evidence type="ECO:0000313" key="1">
    <source>
        <dbReference type="EMBL" id="KAL2316760.1"/>
    </source>
</evidence>
<dbReference type="EMBL" id="JBGMDY010000011">
    <property type="protein sequence ID" value="KAL2316760.1"/>
    <property type="molecule type" value="Genomic_DNA"/>
</dbReference>
<dbReference type="PANTHER" id="PTHR33647:SF5">
    <property type="entry name" value="OS01G0793900 PROTEIN"/>
    <property type="match status" value="1"/>
</dbReference>
<dbReference type="PANTHER" id="PTHR33647">
    <property type="entry name" value="OS01G0793900 PROTEIN"/>
    <property type="match status" value="1"/>
</dbReference>
<gene>
    <name evidence="1" type="ORF">Fmac_030636</name>
</gene>
<proteinExistence type="predicted"/>